<dbReference type="HOGENOM" id="CLU_246924_0_0_1"/>
<dbReference type="GO" id="GO:0033179">
    <property type="term" value="C:proton-transporting V-type ATPase, V0 domain"/>
    <property type="evidence" value="ECO:0007669"/>
    <property type="project" value="InterPro"/>
</dbReference>
<evidence type="ECO:0000256" key="1">
    <source>
        <dbReference type="ARBA" id="ARBA00004141"/>
    </source>
</evidence>
<keyword evidence="5 10" id="KW-1133">Transmembrane helix</keyword>
<dbReference type="GO" id="GO:0016471">
    <property type="term" value="C:vacuolar proton-transporting V-type ATPase complex"/>
    <property type="evidence" value="ECO:0007669"/>
    <property type="project" value="TreeGrafter"/>
</dbReference>
<dbReference type="STRING" id="7238.B4I291"/>
<feature type="transmembrane region" description="Helical" evidence="10">
    <location>
        <begin position="447"/>
        <end position="468"/>
    </location>
</feature>
<feature type="compositionally biased region" description="Acidic residues" evidence="9">
    <location>
        <begin position="1232"/>
        <end position="1242"/>
    </location>
</feature>
<keyword evidence="12" id="KW-1185">Reference proteome</keyword>
<evidence type="ECO:0000313" key="12">
    <source>
        <dbReference type="Proteomes" id="UP000001292"/>
    </source>
</evidence>
<evidence type="ECO:0000256" key="3">
    <source>
        <dbReference type="ARBA" id="ARBA00022448"/>
    </source>
</evidence>
<feature type="region of interest" description="Disordered" evidence="9">
    <location>
        <begin position="1199"/>
        <end position="1251"/>
    </location>
</feature>
<keyword evidence="6" id="KW-0406">Ion transport</keyword>
<feature type="transmembrane region" description="Helical" evidence="10">
    <location>
        <begin position="569"/>
        <end position="593"/>
    </location>
</feature>
<comment type="similarity">
    <text evidence="2">Belongs to the V-ATPase 116 kDa subunit family.</text>
</comment>
<feature type="compositionally biased region" description="Low complexity" evidence="9">
    <location>
        <begin position="1473"/>
        <end position="1485"/>
    </location>
</feature>
<dbReference type="PANTHER" id="PTHR11629">
    <property type="entry name" value="VACUOLAR PROTON ATPASES"/>
    <property type="match status" value="1"/>
</dbReference>
<evidence type="ECO:0000256" key="6">
    <source>
        <dbReference type="ARBA" id="ARBA00023065"/>
    </source>
</evidence>
<name>B4I291_DROSE</name>
<sequence>MSKWWSCGSNKESNSIFRSEVMSLVQMYLQPEAAYDTIAALGEVGCVQFRDLNAKINAQQRKFIGEVRRCDELERRIRYVTAELNKEGHKVLDLMDDFPPAPQPREIIDLELHLEKTETEILELAANNVNLQTSYLELSEMIQVLERTDQFFSDQESHNFDLNKMGTHRDPEKSNGHLGFVAGVISREREYAFERMLWRISRGNVFVRRCDVDVALTDPKTGNVLHKSVFVVFFQGDQLQARIRKVCTGFHAHMYPCPSSHSERQEMVKNVRTRLEDLQVIINQTSDHRTCVLQAALKQLPTWSAMVKKMKGIYHTLNLFNVDLGSKCLIGEGWVPKRELELVEVALAAGSASVGSTVPSFINVLDTKKEPPTHFRTNKFTRGFQNLIDAYGIAGYREVNPGLYTCITFPFLFAVMFGDMGHGTILFLLGLWMVIDEKRLSKKRGGEIWTIFFAGRYIIMLMGLFAMYTGFHYNDIFSKSINVFGTRWVNVYNRTTVLTNPTLQLNPSVATRGVYPMGIDPIWQSASNKIIFLNTYKMKLSIIFGVLHMVFGVCMSVENFVFFKKYAYIILQFVPQVLFLLLMFGYMCFMMFYKWVKYSPTTDVEADTPGCAPSVLIMFIDMVLFKTETALPGCDVQYVPHSEEPGDDLPWWWPFFAFPGFCLENLYTLNTNAATGAVNWTMIIPVPYAPDEWDSMHTLKILNTSYMVGITDCIWQLGTDFGTSRAKDYVQELRTLKLMTDTFKPYVDDWQLMGADISAGSSADETKRYVDMSKDLNTAFGWTQPANMLPKSSLGSYLYDSDPALRTLQQQRVPLWLTLPEERSSQRLVGDETTDALRWAQTMGDAAASGFDVIFKRMNLVDFERPNFSLYVTALFKKVMGSRVFPARPLNAFAPSNKLYTHCANAVSGGLAFMVVNTEEQPTTITVKSTSSLSSSEIWQYVLTGHDQRVQLNNVRLHLNTTLRPLIKPIDPTKPLQLITPSMSVSFWVLPDVNLEHCQFTEIEAGDSSGESSKEKRRSSRYSSADRLLQRLIEETAVARGSVQSSINRNRRFVVDKEETPQTMLDRLLDHFKDDGPLKRDVVDEADKSKDQDIKPHKALAWLYQVLEQTRDMGKKRERRDTSSYSGPFFYNRQGKKTALTKKITEIRKPEKKNKPLFDFDEFDEEKFFKRIGEKSEETPTYTRLPEGDVHLKHIETVDGEVENEEEVEREVPKKRRTKSKSQLKIIQREDKEDEQEQEPEQTEGRPKLRLLPTEFFEALPAPKQNKRLNLGATLNSLLFPEPFSSKATMAKASLSQKTKSVEEPEEDVQPVPSARRRHSRLGHVANDFLQAQKELGKHFLSHINEHEHEFSLGDEGMRESSLETANIGRKSLTQDLFGGKKATPTLQSKLPQKPADEGITSWWDLPAMRRRRAVPNTNSLAELPSNAIDKADRDEMMPLGRYTYYEYKTDHEAEKDASQPKEEKESKIMRISSKNSLSSGRSLTSLSESLVSTVKSKVSRFINIISNHMNEWYNTLTKHLQTDAETQRPRRQNSIEK</sequence>
<feature type="region of interest" description="Disordered" evidence="9">
    <location>
        <begin position="1452"/>
        <end position="1485"/>
    </location>
</feature>
<reference evidence="11 12" key="1">
    <citation type="journal article" date="2007" name="Nature">
        <title>Evolution of genes and genomes on the Drosophila phylogeny.</title>
        <authorList>
            <consortium name="Drosophila 12 Genomes Consortium"/>
            <person name="Clark A.G."/>
            <person name="Eisen M.B."/>
            <person name="Smith D.R."/>
            <person name="Bergman C.M."/>
            <person name="Oliver B."/>
            <person name="Markow T.A."/>
            <person name="Kaufman T.C."/>
            <person name="Kellis M."/>
            <person name="Gelbart W."/>
            <person name="Iyer V.N."/>
            <person name="Pollard D.A."/>
            <person name="Sackton T.B."/>
            <person name="Larracuente A.M."/>
            <person name="Singh N.D."/>
            <person name="Abad J.P."/>
            <person name="Abt D.N."/>
            <person name="Adryan B."/>
            <person name="Aguade M."/>
            <person name="Akashi H."/>
            <person name="Anderson W.W."/>
            <person name="Aquadro C.F."/>
            <person name="Ardell D.H."/>
            <person name="Arguello R."/>
            <person name="Artieri C.G."/>
            <person name="Barbash D.A."/>
            <person name="Barker D."/>
            <person name="Barsanti P."/>
            <person name="Batterham P."/>
            <person name="Batzoglou S."/>
            <person name="Begun D."/>
            <person name="Bhutkar A."/>
            <person name="Blanco E."/>
            <person name="Bosak S.A."/>
            <person name="Bradley R.K."/>
            <person name="Brand A.D."/>
            <person name="Brent M.R."/>
            <person name="Brooks A.N."/>
            <person name="Brown R.H."/>
            <person name="Butlin R.K."/>
            <person name="Caggese C."/>
            <person name="Calvi B.R."/>
            <person name="Bernardo de Carvalho A."/>
            <person name="Caspi A."/>
            <person name="Castrezana S."/>
            <person name="Celniker S.E."/>
            <person name="Chang J.L."/>
            <person name="Chapple C."/>
            <person name="Chatterji S."/>
            <person name="Chinwalla A."/>
            <person name="Civetta A."/>
            <person name="Clifton S.W."/>
            <person name="Comeron J.M."/>
            <person name="Costello J.C."/>
            <person name="Coyne J.A."/>
            <person name="Daub J."/>
            <person name="David R.G."/>
            <person name="Delcher A.L."/>
            <person name="Delehaunty K."/>
            <person name="Do C.B."/>
            <person name="Ebling H."/>
            <person name="Edwards K."/>
            <person name="Eickbush T."/>
            <person name="Evans J.D."/>
            <person name="Filipski A."/>
            <person name="Findeiss S."/>
            <person name="Freyhult E."/>
            <person name="Fulton L."/>
            <person name="Fulton R."/>
            <person name="Garcia A.C."/>
            <person name="Gardiner A."/>
            <person name="Garfield D.A."/>
            <person name="Garvin B.E."/>
            <person name="Gibson G."/>
            <person name="Gilbert D."/>
            <person name="Gnerre S."/>
            <person name="Godfrey J."/>
            <person name="Good R."/>
            <person name="Gotea V."/>
            <person name="Gravely B."/>
            <person name="Greenberg A.J."/>
            <person name="Griffiths-Jones S."/>
            <person name="Gross S."/>
            <person name="Guigo R."/>
            <person name="Gustafson E.A."/>
            <person name="Haerty W."/>
            <person name="Hahn M.W."/>
            <person name="Halligan D.L."/>
            <person name="Halpern A.L."/>
            <person name="Halter G.M."/>
            <person name="Han M.V."/>
            <person name="Heger A."/>
            <person name="Hillier L."/>
            <person name="Hinrichs A.S."/>
            <person name="Holmes I."/>
            <person name="Hoskins R.A."/>
            <person name="Hubisz M.J."/>
            <person name="Hultmark D."/>
            <person name="Huntley M.A."/>
            <person name="Jaffe D.B."/>
            <person name="Jagadeeshan S."/>
            <person name="Jeck W.R."/>
            <person name="Johnson J."/>
            <person name="Jones C.D."/>
            <person name="Jordan W.C."/>
            <person name="Karpen G.H."/>
            <person name="Kataoka E."/>
            <person name="Keightley P.D."/>
            <person name="Kheradpour P."/>
            <person name="Kirkness E.F."/>
            <person name="Koerich L.B."/>
            <person name="Kristiansen K."/>
            <person name="Kudrna D."/>
            <person name="Kulathinal R.J."/>
            <person name="Kumar S."/>
            <person name="Kwok R."/>
            <person name="Lander E."/>
            <person name="Langley C.H."/>
            <person name="Lapoint R."/>
            <person name="Lazzaro B.P."/>
            <person name="Lee S.J."/>
            <person name="Levesque L."/>
            <person name="Li R."/>
            <person name="Lin C.F."/>
            <person name="Lin M.F."/>
            <person name="Lindblad-Toh K."/>
            <person name="Llopart A."/>
            <person name="Long M."/>
            <person name="Low L."/>
            <person name="Lozovsky E."/>
            <person name="Lu J."/>
            <person name="Luo M."/>
            <person name="Machado C.A."/>
            <person name="Makalowski W."/>
            <person name="Marzo M."/>
            <person name="Matsuda M."/>
            <person name="Matzkin L."/>
            <person name="McAllister B."/>
            <person name="McBride C.S."/>
            <person name="McKernan B."/>
            <person name="McKernan K."/>
            <person name="Mendez-Lago M."/>
            <person name="Minx P."/>
            <person name="Mollenhauer M.U."/>
            <person name="Montooth K."/>
            <person name="Mount S.M."/>
            <person name="Mu X."/>
            <person name="Myers E."/>
            <person name="Negre B."/>
            <person name="Newfeld S."/>
            <person name="Nielsen R."/>
            <person name="Noor M.A."/>
            <person name="O'Grady P."/>
            <person name="Pachter L."/>
            <person name="Papaceit M."/>
            <person name="Parisi M.J."/>
            <person name="Parisi M."/>
            <person name="Parts L."/>
            <person name="Pedersen J.S."/>
            <person name="Pesole G."/>
            <person name="Phillippy A.M."/>
            <person name="Ponting C.P."/>
            <person name="Pop M."/>
            <person name="Porcelli D."/>
            <person name="Powell J.R."/>
            <person name="Prohaska S."/>
            <person name="Pruitt K."/>
            <person name="Puig M."/>
            <person name="Quesneville H."/>
            <person name="Ram K.R."/>
            <person name="Rand D."/>
            <person name="Rasmussen M.D."/>
            <person name="Reed L.K."/>
            <person name="Reenan R."/>
            <person name="Reily A."/>
            <person name="Remington K.A."/>
            <person name="Rieger T.T."/>
            <person name="Ritchie M.G."/>
            <person name="Robin C."/>
            <person name="Rogers Y.H."/>
            <person name="Rohde C."/>
            <person name="Rozas J."/>
            <person name="Rubenfield M.J."/>
            <person name="Ruiz A."/>
            <person name="Russo S."/>
            <person name="Salzberg S.L."/>
            <person name="Sanchez-Gracia A."/>
            <person name="Saranga D.J."/>
            <person name="Sato H."/>
            <person name="Schaeffer S.W."/>
            <person name="Schatz M.C."/>
            <person name="Schlenke T."/>
            <person name="Schwartz R."/>
            <person name="Segarra C."/>
            <person name="Singh R.S."/>
            <person name="Sirot L."/>
            <person name="Sirota M."/>
            <person name="Sisneros N.B."/>
            <person name="Smith C.D."/>
            <person name="Smith T.F."/>
            <person name="Spieth J."/>
            <person name="Stage D.E."/>
            <person name="Stark A."/>
            <person name="Stephan W."/>
            <person name="Strausberg R.L."/>
            <person name="Strempel S."/>
            <person name="Sturgill D."/>
            <person name="Sutton G."/>
            <person name="Sutton G.G."/>
            <person name="Tao W."/>
            <person name="Teichmann S."/>
            <person name="Tobari Y.N."/>
            <person name="Tomimura Y."/>
            <person name="Tsolas J.M."/>
            <person name="Valente V.L."/>
            <person name="Venter E."/>
            <person name="Venter J.C."/>
            <person name="Vicario S."/>
            <person name="Vieira F.G."/>
            <person name="Vilella A.J."/>
            <person name="Villasante A."/>
            <person name="Walenz B."/>
            <person name="Wang J."/>
            <person name="Wasserman M."/>
            <person name="Watts T."/>
            <person name="Wilson D."/>
            <person name="Wilson R.K."/>
            <person name="Wing R.A."/>
            <person name="Wolfner M.F."/>
            <person name="Wong A."/>
            <person name="Wong G.K."/>
            <person name="Wu C.I."/>
            <person name="Wu G."/>
            <person name="Yamamoto D."/>
            <person name="Yang H.P."/>
            <person name="Yang S.P."/>
            <person name="Yorke J.A."/>
            <person name="Yoshida K."/>
            <person name="Zdobnov E."/>
            <person name="Zhang P."/>
            <person name="Zhang Y."/>
            <person name="Zimin A.V."/>
            <person name="Baldwin J."/>
            <person name="Abdouelleil A."/>
            <person name="Abdulkadir J."/>
            <person name="Abebe A."/>
            <person name="Abera B."/>
            <person name="Abreu J."/>
            <person name="Acer S.C."/>
            <person name="Aftuck L."/>
            <person name="Alexander A."/>
            <person name="An P."/>
            <person name="Anderson E."/>
            <person name="Anderson S."/>
            <person name="Arachi H."/>
            <person name="Azer M."/>
            <person name="Bachantsang P."/>
            <person name="Barry A."/>
            <person name="Bayul T."/>
            <person name="Berlin A."/>
            <person name="Bessette D."/>
            <person name="Bloom T."/>
            <person name="Blye J."/>
            <person name="Boguslavskiy L."/>
            <person name="Bonnet C."/>
            <person name="Boukhgalter B."/>
            <person name="Bourzgui I."/>
            <person name="Brown A."/>
            <person name="Cahill P."/>
            <person name="Channer S."/>
            <person name="Cheshatsang Y."/>
            <person name="Chuda L."/>
            <person name="Citroen M."/>
            <person name="Collymore A."/>
            <person name="Cooke P."/>
            <person name="Costello M."/>
            <person name="D'Aco K."/>
            <person name="Daza R."/>
            <person name="De Haan G."/>
            <person name="DeGray S."/>
            <person name="DeMaso C."/>
            <person name="Dhargay N."/>
            <person name="Dooley K."/>
            <person name="Dooley E."/>
            <person name="Doricent M."/>
            <person name="Dorje P."/>
            <person name="Dorjee K."/>
            <person name="Dupes A."/>
            <person name="Elong R."/>
            <person name="Falk J."/>
            <person name="Farina A."/>
            <person name="Faro S."/>
            <person name="Ferguson D."/>
            <person name="Fisher S."/>
            <person name="Foley C.D."/>
            <person name="Franke A."/>
            <person name="Friedrich D."/>
            <person name="Gadbois L."/>
            <person name="Gearin G."/>
            <person name="Gearin C.R."/>
            <person name="Giannoukos G."/>
            <person name="Goode T."/>
            <person name="Graham J."/>
            <person name="Grandbois E."/>
            <person name="Grewal S."/>
            <person name="Gyaltsen K."/>
            <person name="Hafez N."/>
            <person name="Hagos B."/>
            <person name="Hall J."/>
            <person name="Henson C."/>
            <person name="Hollinger A."/>
            <person name="Honan T."/>
            <person name="Huard M.D."/>
            <person name="Hughes L."/>
            <person name="Hurhula B."/>
            <person name="Husby M.E."/>
            <person name="Kamat A."/>
            <person name="Kanga B."/>
            <person name="Kashin S."/>
            <person name="Khazanovich D."/>
            <person name="Kisner P."/>
            <person name="Lance K."/>
            <person name="Lara M."/>
            <person name="Lee W."/>
            <person name="Lennon N."/>
            <person name="Letendre F."/>
            <person name="LeVine R."/>
            <person name="Lipovsky A."/>
            <person name="Liu X."/>
            <person name="Liu J."/>
            <person name="Liu S."/>
            <person name="Lokyitsang T."/>
            <person name="Lokyitsang Y."/>
            <person name="Lubonja R."/>
            <person name="Lui A."/>
            <person name="MacDonald P."/>
            <person name="Magnisalis V."/>
            <person name="Maru K."/>
            <person name="Matthews C."/>
            <person name="McCusker W."/>
            <person name="McDonough S."/>
            <person name="Mehta T."/>
            <person name="Meldrim J."/>
            <person name="Meneus L."/>
            <person name="Mihai O."/>
            <person name="Mihalev A."/>
            <person name="Mihova T."/>
            <person name="Mittelman R."/>
            <person name="Mlenga V."/>
            <person name="Montmayeur A."/>
            <person name="Mulrain L."/>
            <person name="Navidi A."/>
            <person name="Naylor J."/>
            <person name="Negash T."/>
            <person name="Nguyen T."/>
            <person name="Nguyen N."/>
            <person name="Nicol R."/>
            <person name="Norbu C."/>
            <person name="Norbu N."/>
            <person name="Novod N."/>
            <person name="O'Neill B."/>
            <person name="Osman S."/>
            <person name="Markiewicz E."/>
            <person name="Oyono O.L."/>
            <person name="Patti C."/>
            <person name="Phunkhang P."/>
            <person name="Pierre F."/>
            <person name="Priest M."/>
            <person name="Raghuraman S."/>
            <person name="Rege F."/>
            <person name="Reyes R."/>
            <person name="Rise C."/>
            <person name="Rogov P."/>
            <person name="Ross K."/>
            <person name="Ryan E."/>
            <person name="Settipalli S."/>
            <person name="Shea T."/>
            <person name="Sherpa N."/>
            <person name="Shi L."/>
            <person name="Shih D."/>
            <person name="Sparrow T."/>
            <person name="Spaulding J."/>
            <person name="Stalker J."/>
            <person name="Stange-Thomann N."/>
            <person name="Stavropoulos S."/>
            <person name="Stone C."/>
            <person name="Strader C."/>
            <person name="Tesfaye S."/>
            <person name="Thomson T."/>
            <person name="Thoulutsang Y."/>
            <person name="Thoulutsang D."/>
            <person name="Topham K."/>
            <person name="Topping I."/>
            <person name="Tsamla T."/>
            <person name="Vassiliev H."/>
            <person name="Vo A."/>
            <person name="Wangchuk T."/>
            <person name="Wangdi T."/>
            <person name="Weiand M."/>
            <person name="Wilkinson J."/>
            <person name="Wilson A."/>
            <person name="Yadav S."/>
            <person name="Young G."/>
            <person name="Yu Q."/>
            <person name="Zembek L."/>
            <person name="Zhong D."/>
            <person name="Zimmer A."/>
            <person name="Zwirko Z."/>
            <person name="Jaffe D.B."/>
            <person name="Alvarez P."/>
            <person name="Brockman W."/>
            <person name="Butler J."/>
            <person name="Chin C."/>
            <person name="Gnerre S."/>
            <person name="Grabherr M."/>
            <person name="Kleber M."/>
            <person name="Mauceli E."/>
            <person name="MacCallum I."/>
        </authorList>
    </citation>
    <scope>NUCLEOTIDE SEQUENCE [LARGE SCALE GENOMIC DNA]</scope>
    <source>
        <strain evidence="12">Rob3c / Tucson 14021-0248.25</strain>
    </source>
</reference>
<dbReference type="EMBL" id="CH480820">
    <property type="protein sequence ID" value="EDW54648.1"/>
    <property type="molecule type" value="Genomic_DNA"/>
</dbReference>
<dbReference type="GO" id="GO:0007035">
    <property type="term" value="P:vacuolar acidification"/>
    <property type="evidence" value="ECO:0007669"/>
    <property type="project" value="TreeGrafter"/>
</dbReference>
<comment type="subcellular location">
    <subcellularLocation>
        <location evidence="1">Membrane</location>
        <topology evidence="1">Multi-pass membrane protein</topology>
    </subcellularLocation>
</comment>
<feature type="compositionally biased region" description="Basic and acidic residues" evidence="9">
    <location>
        <begin position="1452"/>
        <end position="1469"/>
    </location>
</feature>
<evidence type="ECO:0000256" key="5">
    <source>
        <dbReference type="ARBA" id="ARBA00022989"/>
    </source>
</evidence>
<dbReference type="GO" id="GO:0005886">
    <property type="term" value="C:plasma membrane"/>
    <property type="evidence" value="ECO:0007669"/>
    <property type="project" value="TreeGrafter"/>
</dbReference>
<feature type="transmembrane region" description="Helical" evidence="10">
    <location>
        <begin position="411"/>
        <end position="435"/>
    </location>
</feature>
<keyword evidence="3" id="KW-0813">Transport</keyword>
<gene>
    <name evidence="11" type="primary">Dsec\GM18706</name>
    <name evidence="11" type="ORF">Dsec_GM18706</name>
</gene>
<dbReference type="GO" id="GO:0051117">
    <property type="term" value="F:ATPase binding"/>
    <property type="evidence" value="ECO:0007669"/>
    <property type="project" value="TreeGrafter"/>
</dbReference>
<dbReference type="SMR" id="B4I291"/>
<keyword evidence="8" id="KW-0175">Coiled coil</keyword>
<accession>B4I291</accession>
<keyword evidence="4 10" id="KW-0812">Transmembrane</keyword>
<organism evidence="12">
    <name type="scientific">Drosophila sechellia</name>
    <name type="common">Fruit fly</name>
    <dbReference type="NCBI Taxonomy" id="7238"/>
    <lineage>
        <taxon>Eukaryota</taxon>
        <taxon>Metazoa</taxon>
        <taxon>Ecdysozoa</taxon>
        <taxon>Arthropoda</taxon>
        <taxon>Hexapoda</taxon>
        <taxon>Insecta</taxon>
        <taxon>Pterygota</taxon>
        <taxon>Neoptera</taxon>
        <taxon>Endopterygota</taxon>
        <taxon>Diptera</taxon>
        <taxon>Brachycera</taxon>
        <taxon>Muscomorpha</taxon>
        <taxon>Ephydroidea</taxon>
        <taxon>Drosophilidae</taxon>
        <taxon>Drosophila</taxon>
        <taxon>Sophophora</taxon>
    </lineage>
</organism>
<evidence type="ECO:0000256" key="7">
    <source>
        <dbReference type="ARBA" id="ARBA00023136"/>
    </source>
</evidence>
<feature type="coiled-coil region" evidence="8">
    <location>
        <begin position="107"/>
        <end position="134"/>
    </location>
</feature>
<evidence type="ECO:0000256" key="2">
    <source>
        <dbReference type="ARBA" id="ARBA00009904"/>
    </source>
</evidence>
<proteinExistence type="inferred from homology"/>
<evidence type="ECO:0000256" key="9">
    <source>
        <dbReference type="SAM" id="MobiDB-lite"/>
    </source>
</evidence>
<dbReference type="Pfam" id="PF01496">
    <property type="entry name" value="V_ATPase_I"/>
    <property type="match status" value="1"/>
</dbReference>
<dbReference type="Proteomes" id="UP000001292">
    <property type="component" value="Unassembled WGS sequence"/>
</dbReference>
<feature type="compositionally biased region" description="Basic residues" evidence="9">
    <location>
        <begin position="1213"/>
        <end position="1222"/>
    </location>
</feature>
<evidence type="ECO:0000256" key="10">
    <source>
        <dbReference type="SAM" id="Phobius"/>
    </source>
</evidence>
<keyword evidence="7 10" id="KW-0472">Membrane</keyword>
<dbReference type="PhylomeDB" id="B4I291"/>
<feature type="transmembrane region" description="Helical" evidence="10">
    <location>
        <begin position="542"/>
        <end position="562"/>
    </location>
</feature>
<dbReference type="GO" id="GO:0046961">
    <property type="term" value="F:proton-transporting ATPase activity, rotational mechanism"/>
    <property type="evidence" value="ECO:0007669"/>
    <property type="project" value="InterPro"/>
</dbReference>
<evidence type="ECO:0000313" key="11">
    <source>
        <dbReference type="EMBL" id="EDW54648.1"/>
    </source>
</evidence>
<feature type="region of interest" description="Disordered" evidence="9">
    <location>
        <begin position="1290"/>
        <end position="1317"/>
    </location>
</feature>
<feature type="compositionally biased region" description="Acidic residues" evidence="9">
    <location>
        <begin position="1199"/>
        <end position="1209"/>
    </location>
</feature>
<protein>
    <submittedName>
        <fullName evidence="11">GM18706</fullName>
    </submittedName>
</protein>
<evidence type="ECO:0000256" key="8">
    <source>
        <dbReference type="SAM" id="Coils"/>
    </source>
</evidence>
<dbReference type="InterPro" id="IPR002490">
    <property type="entry name" value="V-ATPase_116kDa_su"/>
</dbReference>
<dbReference type="PANTHER" id="PTHR11629:SF61">
    <property type="entry name" value="V-TYPE PROTON ATPASE SUBUNIT A"/>
    <property type="match status" value="1"/>
</dbReference>
<evidence type="ECO:0000256" key="4">
    <source>
        <dbReference type="ARBA" id="ARBA00022692"/>
    </source>
</evidence>